<protein>
    <recommendedName>
        <fullName evidence="9">4,4'-diaponeurosporenoate glycosyltransferase</fullName>
    </recommendedName>
</protein>
<keyword evidence="3 11" id="KW-0328">Glycosyltransferase</keyword>
<dbReference type="InterPro" id="IPR001173">
    <property type="entry name" value="Glyco_trans_2-like"/>
</dbReference>
<comment type="subcellular location">
    <subcellularLocation>
        <location evidence="1">Cell membrane</location>
    </subcellularLocation>
</comment>
<organism evidence="11 12">
    <name type="scientific">Candidatus Ruania gallistercoris</name>
    <dbReference type="NCBI Taxonomy" id="2838746"/>
    <lineage>
        <taxon>Bacteria</taxon>
        <taxon>Bacillati</taxon>
        <taxon>Actinomycetota</taxon>
        <taxon>Actinomycetes</taxon>
        <taxon>Micrococcales</taxon>
        <taxon>Ruaniaceae</taxon>
        <taxon>Ruania</taxon>
    </lineage>
</organism>
<evidence type="ECO:0000256" key="3">
    <source>
        <dbReference type="ARBA" id="ARBA00022676"/>
    </source>
</evidence>
<keyword evidence="5" id="KW-0472">Membrane</keyword>
<evidence type="ECO:0000256" key="2">
    <source>
        <dbReference type="ARBA" id="ARBA00022475"/>
    </source>
</evidence>
<accession>A0A9D2EI53</accession>
<dbReference type="InterPro" id="IPR029044">
    <property type="entry name" value="Nucleotide-diphossugar_trans"/>
</dbReference>
<evidence type="ECO:0000313" key="11">
    <source>
        <dbReference type="EMBL" id="HIZ37815.1"/>
    </source>
</evidence>
<comment type="function">
    <text evidence="6">Catalyzes the glycosylation of 4,4'-diaponeurosporenoate, i.e. the esterification of glucose at the C1'' position with the carboxyl group of 4,4'-diaponeurosporenic acid, to form glycosyl-4,4'-diaponeurosporenoate. This is a step in the biosynthesis of staphyloxanthin, an orange pigment present in most staphylococci strains.</text>
</comment>
<dbReference type="Proteomes" id="UP000824037">
    <property type="component" value="Unassembled WGS sequence"/>
</dbReference>
<dbReference type="Pfam" id="PF00535">
    <property type="entry name" value="Glycos_transf_2"/>
    <property type="match status" value="1"/>
</dbReference>
<evidence type="ECO:0000256" key="1">
    <source>
        <dbReference type="ARBA" id="ARBA00004236"/>
    </source>
</evidence>
<dbReference type="Gene3D" id="3.90.550.10">
    <property type="entry name" value="Spore Coat Polysaccharide Biosynthesis Protein SpsA, Chain A"/>
    <property type="match status" value="1"/>
</dbReference>
<evidence type="ECO:0000256" key="8">
    <source>
        <dbReference type="ARBA" id="ARBA00038120"/>
    </source>
</evidence>
<comment type="similarity">
    <text evidence="8">Belongs to the glycosyltransferase 2 family. CrtQ subfamily.</text>
</comment>
<dbReference type="PANTHER" id="PTHR43646:SF2">
    <property type="entry name" value="GLYCOSYLTRANSFERASE 2-LIKE DOMAIN-CONTAINING PROTEIN"/>
    <property type="match status" value="1"/>
</dbReference>
<evidence type="ECO:0000256" key="9">
    <source>
        <dbReference type="ARBA" id="ARBA00040345"/>
    </source>
</evidence>
<evidence type="ECO:0000256" key="4">
    <source>
        <dbReference type="ARBA" id="ARBA00022679"/>
    </source>
</evidence>
<dbReference type="GO" id="GO:0005886">
    <property type="term" value="C:plasma membrane"/>
    <property type="evidence" value="ECO:0007669"/>
    <property type="project" value="UniProtKB-SubCell"/>
</dbReference>
<reference evidence="11" key="2">
    <citation type="submission" date="2021-04" db="EMBL/GenBank/DDBJ databases">
        <authorList>
            <person name="Gilroy R."/>
        </authorList>
    </citation>
    <scope>NUCLEOTIDE SEQUENCE</scope>
    <source>
        <strain evidence="11">ChiGjej4B4-7305</strain>
    </source>
</reference>
<keyword evidence="4 11" id="KW-0808">Transferase</keyword>
<evidence type="ECO:0000313" key="12">
    <source>
        <dbReference type="Proteomes" id="UP000824037"/>
    </source>
</evidence>
<comment type="caution">
    <text evidence="11">The sequence shown here is derived from an EMBL/GenBank/DDBJ whole genome shotgun (WGS) entry which is preliminary data.</text>
</comment>
<evidence type="ECO:0000259" key="10">
    <source>
        <dbReference type="Pfam" id="PF00535"/>
    </source>
</evidence>
<dbReference type="EMBL" id="DXBY01000322">
    <property type="protein sequence ID" value="HIZ37815.1"/>
    <property type="molecule type" value="Genomic_DNA"/>
</dbReference>
<keyword evidence="2" id="KW-1003">Cell membrane</keyword>
<gene>
    <name evidence="11" type="ORF">H9815_18720</name>
</gene>
<reference evidence="11" key="1">
    <citation type="journal article" date="2021" name="PeerJ">
        <title>Extensive microbial diversity within the chicken gut microbiome revealed by metagenomics and culture.</title>
        <authorList>
            <person name="Gilroy R."/>
            <person name="Ravi A."/>
            <person name="Getino M."/>
            <person name="Pursley I."/>
            <person name="Horton D.L."/>
            <person name="Alikhan N.F."/>
            <person name="Baker D."/>
            <person name="Gharbi K."/>
            <person name="Hall N."/>
            <person name="Watson M."/>
            <person name="Adriaenssens E.M."/>
            <person name="Foster-Nyarko E."/>
            <person name="Jarju S."/>
            <person name="Secka A."/>
            <person name="Antonio M."/>
            <person name="Oren A."/>
            <person name="Chaudhuri R.R."/>
            <person name="La Ragione R."/>
            <person name="Hildebrand F."/>
            <person name="Pallen M.J."/>
        </authorList>
    </citation>
    <scope>NUCLEOTIDE SEQUENCE</scope>
    <source>
        <strain evidence="11">ChiGjej4B4-7305</strain>
    </source>
</reference>
<name>A0A9D2EI53_9MICO</name>
<proteinExistence type="inferred from homology"/>
<evidence type="ECO:0000256" key="6">
    <source>
        <dbReference type="ARBA" id="ARBA00037281"/>
    </source>
</evidence>
<evidence type="ECO:0000256" key="5">
    <source>
        <dbReference type="ARBA" id="ARBA00023136"/>
    </source>
</evidence>
<comment type="pathway">
    <text evidence="7">Carotenoid biosynthesis; staphyloxanthin biosynthesis; staphyloxanthin from farnesyl diphosphate: step 4/5.</text>
</comment>
<dbReference type="GO" id="GO:0016757">
    <property type="term" value="F:glycosyltransferase activity"/>
    <property type="evidence" value="ECO:0007669"/>
    <property type="project" value="UniProtKB-KW"/>
</dbReference>
<sequence length="285" mass="31213">MGPLPASARGAVIIPAHNEAAVIERTLRSLADLTAGEGVEVIVVCNGCTDRTAEIARGCPRVQVIETEQASKTAALNLGDATATAWPRLYLDADIEADPRSVLAVFDALARPGVLAARARHVYDAEGASWPVRGYYRARSRIPAPPTRLWGAGGYATNAEGHRRFGRFEDVTADDSWFDEQFEPHEKRVVATVPVRVRTPRSAAALVAVLARRRRGVLELGSQDHAQSRGRALLRSVRGPRSAIDALWYTMLTLFARRRALRTWRRGEGGWVRDASSRESSRPTS</sequence>
<dbReference type="PANTHER" id="PTHR43646">
    <property type="entry name" value="GLYCOSYLTRANSFERASE"/>
    <property type="match status" value="1"/>
</dbReference>
<feature type="domain" description="Glycosyltransferase 2-like" evidence="10">
    <location>
        <begin position="12"/>
        <end position="134"/>
    </location>
</feature>
<evidence type="ECO:0000256" key="7">
    <source>
        <dbReference type="ARBA" id="ARBA00037904"/>
    </source>
</evidence>
<dbReference type="SUPFAM" id="SSF53448">
    <property type="entry name" value="Nucleotide-diphospho-sugar transferases"/>
    <property type="match status" value="1"/>
</dbReference>
<dbReference type="AlphaFoldDB" id="A0A9D2EI53"/>